<feature type="region of interest" description="Disordered" evidence="1">
    <location>
        <begin position="1"/>
        <end position="47"/>
    </location>
</feature>
<sequence length="63" mass="7084">METDTQSPSSKFTNPSYQRRPQVIISDSESIETTDVESESSNDDNVMLSNVLKRKAYGKGRPM</sequence>
<evidence type="ECO:0000313" key="2">
    <source>
        <dbReference type="EnsemblPlants" id="MELO3C023712.2.1"/>
    </source>
</evidence>
<accession>A0A9I9DUE9</accession>
<feature type="compositionally biased region" description="Polar residues" evidence="1">
    <location>
        <begin position="1"/>
        <end position="28"/>
    </location>
</feature>
<name>A0A9I9DUE9_CUCME</name>
<dbReference type="Gramene" id="MELO3C023712.2.1">
    <property type="protein sequence ID" value="MELO3C023712.2.1"/>
    <property type="gene ID" value="MELO3C023712.2"/>
</dbReference>
<feature type="compositionally biased region" description="Acidic residues" evidence="1">
    <location>
        <begin position="29"/>
        <end position="42"/>
    </location>
</feature>
<dbReference type="AlphaFoldDB" id="A0A9I9DUE9"/>
<dbReference type="EnsemblPlants" id="MELO3C023712.2.1">
    <property type="protein sequence ID" value="MELO3C023712.2.1"/>
    <property type="gene ID" value="MELO3C023712.2"/>
</dbReference>
<proteinExistence type="predicted"/>
<reference evidence="2" key="1">
    <citation type="submission" date="2023-03" db="UniProtKB">
        <authorList>
            <consortium name="EnsemblPlants"/>
        </authorList>
    </citation>
    <scope>IDENTIFICATION</scope>
</reference>
<evidence type="ECO:0000256" key="1">
    <source>
        <dbReference type="SAM" id="MobiDB-lite"/>
    </source>
</evidence>
<protein>
    <submittedName>
        <fullName evidence="2">Uncharacterized protein</fullName>
    </submittedName>
</protein>
<organism evidence="2">
    <name type="scientific">Cucumis melo</name>
    <name type="common">Muskmelon</name>
    <dbReference type="NCBI Taxonomy" id="3656"/>
    <lineage>
        <taxon>Eukaryota</taxon>
        <taxon>Viridiplantae</taxon>
        <taxon>Streptophyta</taxon>
        <taxon>Embryophyta</taxon>
        <taxon>Tracheophyta</taxon>
        <taxon>Spermatophyta</taxon>
        <taxon>Magnoliopsida</taxon>
        <taxon>eudicotyledons</taxon>
        <taxon>Gunneridae</taxon>
        <taxon>Pentapetalae</taxon>
        <taxon>rosids</taxon>
        <taxon>fabids</taxon>
        <taxon>Cucurbitales</taxon>
        <taxon>Cucurbitaceae</taxon>
        <taxon>Benincaseae</taxon>
        <taxon>Cucumis</taxon>
    </lineage>
</organism>